<reference evidence="2" key="2">
    <citation type="journal article" date="2015" name="Data Brief">
        <title>Shoot transcriptome of the giant reed, Arundo donax.</title>
        <authorList>
            <person name="Barrero R.A."/>
            <person name="Guerrero F.D."/>
            <person name="Moolhuijzen P."/>
            <person name="Goolsby J.A."/>
            <person name="Tidwell J."/>
            <person name="Bellgard S.E."/>
            <person name="Bellgard M.I."/>
        </authorList>
    </citation>
    <scope>NUCLEOTIDE SEQUENCE</scope>
    <source>
        <tissue evidence="2">Shoot tissue taken approximately 20 cm above the soil surface</tissue>
    </source>
</reference>
<accession>A0A0A9DGE6</accession>
<feature type="compositionally biased region" description="Low complexity" evidence="1">
    <location>
        <begin position="69"/>
        <end position="82"/>
    </location>
</feature>
<dbReference type="EMBL" id="GBRH01213200">
    <property type="protein sequence ID" value="JAD84695.1"/>
    <property type="molecule type" value="Transcribed_RNA"/>
</dbReference>
<protein>
    <submittedName>
        <fullName evidence="2">Uncharacterized protein</fullName>
    </submittedName>
</protein>
<reference evidence="2" key="1">
    <citation type="submission" date="2014-09" db="EMBL/GenBank/DDBJ databases">
        <authorList>
            <person name="Magalhaes I.L.F."/>
            <person name="Oliveira U."/>
            <person name="Santos F.R."/>
            <person name="Vidigal T.H.D.A."/>
            <person name="Brescovit A.D."/>
            <person name="Santos A.J."/>
        </authorList>
    </citation>
    <scope>NUCLEOTIDE SEQUENCE</scope>
    <source>
        <tissue evidence="2">Shoot tissue taken approximately 20 cm above the soil surface</tissue>
    </source>
</reference>
<organism evidence="2">
    <name type="scientific">Arundo donax</name>
    <name type="common">Giant reed</name>
    <name type="synonym">Donax arundinaceus</name>
    <dbReference type="NCBI Taxonomy" id="35708"/>
    <lineage>
        <taxon>Eukaryota</taxon>
        <taxon>Viridiplantae</taxon>
        <taxon>Streptophyta</taxon>
        <taxon>Embryophyta</taxon>
        <taxon>Tracheophyta</taxon>
        <taxon>Spermatophyta</taxon>
        <taxon>Magnoliopsida</taxon>
        <taxon>Liliopsida</taxon>
        <taxon>Poales</taxon>
        <taxon>Poaceae</taxon>
        <taxon>PACMAD clade</taxon>
        <taxon>Arundinoideae</taxon>
        <taxon>Arundineae</taxon>
        <taxon>Arundo</taxon>
    </lineage>
</organism>
<dbReference type="AlphaFoldDB" id="A0A0A9DGE6"/>
<evidence type="ECO:0000313" key="2">
    <source>
        <dbReference type="EMBL" id="JAD84695.1"/>
    </source>
</evidence>
<feature type="compositionally biased region" description="Basic and acidic residues" evidence="1">
    <location>
        <begin position="1"/>
        <end position="11"/>
    </location>
</feature>
<feature type="compositionally biased region" description="Low complexity" evidence="1">
    <location>
        <begin position="91"/>
        <end position="119"/>
    </location>
</feature>
<evidence type="ECO:0000256" key="1">
    <source>
        <dbReference type="SAM" id="MobiDB-lite"/>
    </source>
</evidence>
<proteinExistence type="predicted"/>
<name>A0A0A9DGE6_ARUDO</name>
<feature type="region of interest" description="Disordered" evidence="1">
    <location>
        <begin position="1"/>
        <end position="163"/>
    </location>
</feature>
<sequence length="163" mass="17637">MKYPQFRDKNKLQSSGKTSGLAGPSAERTERTAVEALTRRTGSGSGHHGEHTKHRSLLDSLLPSKATADSDNTRPTSSSRNRSTSRRAVLSSSKPSSFGDPSDPNRTSRLISSGSSRPSTAQRAHHSGGTEIRSSSLSRTGRHSHDETVRNFELLSIGADRRK</sequence>